<protein>
    <submittedName>
        <fullName evidence="1">Uncharacterized protein</fullName>
    </submittedName>
</protein>
<gene>
    <name evidence="1" type="ORF">J2Z35_002835</name>
</gene>
<accession>A0ABS4KMI9</accession>
<comment type="caution">
    <text evidence="1">The sequence shown here is derived from an EMBL/GenBank/DDBJ whole genome shotgun (WGS) entry which is preliminary data.</text>
</comment>
<sequence>MKQINIEFLLNMTKDYLDGKIDNITYGLDFPYEVETRYNKIIKEDKEMAEIIFDCLVEDAASLYDVLSEEKFRSKIDKEYNYIMSIYTGDFDII</sequence>
<evidence type="ECO:0000313" key="1">
    <source>
        <dbReference type="EMBL" id="MBP2028997.1"/>
    </source>
</evidence>
<keyword evidence="2" id="KW-1185">Reference proteome</keyword>
<proteinExistence type="predicted"/>
<organism evidence="1 2">
    <name type="scientific">Acetoanaerobium pronyense</name>
    <dbReference type="NCBI Taxonomy" id="1482736"/>
    <lineage>
        <taxon>Bacteria</taxon>
        <taxon>Bacillati</taxon>
        <taxon>Bacillota</taxon>
        <taxon>Clostridia</taxon>
        <taxon>Peptostreptococcales</taxon>
        <taxon>Filifactoraceae</taxon>
        <taxon>Acetoanaerobium</taxon>
    </lineage>
</organism>
<dbReference type="EMBL" id="JAGGLI010000055">
    <property type="protein sequence ID" value="MBP2028997.1"/>
    <property type="molecule type" value="Genomic_DNA"/>
</dbReference>
<reference evidence="1 2" key="1">
    <citation type="submission" date="2021-03" db="EMBL/GenBank/DDBJ databases">
        <title>Genomic Encyclopedia of Type Strains, Phase IV (KMG-IV): sequencing the most valuable type-strain genomes for metagenomic binning, comparative biology and taxonomic classification.</title>
        <authorList>
            <person name="Goeker M."/>
        </authorList>
    </citation>
    <scope>NUCLEOTIDE SEQUENCE [LARGE SCALE GENOMIC DNA]</scope>
    <source>
        <strain evidence="1 2">DSM 27512</strain>
    </source>
</reference>
<dbReference type="Proteomes" id="UP001314903">
    <property type="component" value="Unassembled WGS sequence"/>
</dbReference>
<dbReference type="RefSeq" id="WP_209662052.1">
    <property type="nucleotide sequence ID" value="NZ_JAGGLI010000055.1"/>
</dbReference>
<name>A0ABS4KMI9_9FIRM</name>
<evidence type="ECO:0000313" key="2">
    <source>
        <dbReference type="Proteomes" id="UP001314903"/>
    </source>
</evidence>